<feature type="chain" id="PRO_5047021300" evidence="1">
    <location>
        <begin position="21"/>
        <end position="174"/>
    </location>
</feature>
<dbReference type="InterPro" id="IPR036378">
    <property type="entry name" value="FAS1_dom_sf"/>
</dbReference>
<gene>
    <name evidence="3" type="ORF">Q9K01_00620</name>
</gene>
<dbReference type="EMBL" id="JAVAIL010000001">
    <property type="protein sequence ID" value="MDP4538130.1"/>
    <property type="molecule type" value="Genomic_DNA"/>
</dbReference>
<keyword evidence="1" id="KW-0732">Signal</keyword>
<evidence type="ECO:0000259" key="2">
    <source>
        <dbReference type="PROSITE" id="PS50213"/>
    </source>
</evidence>
<keyword evidence="4" id="KW-1185">Reference proteome</keyword>
<dbReference type="SUPFAM" id="SSF82153">
    <property type="entry name" value="FAS1 domain"/>
    <property type="match status" value="1"/>
</dbReference>
<name>A0ABT9H4A3_9SPHN</name>
<evidence type="ECO:0000256" key="1">
    <source>
        <dbReference type="SAM" id="SignalP"/>
    </source>
</evidence>
<evidence type="ECO:0000313" key="3">
    <source>
        <dbReference type="EMBL" id="MDP4538130.1"/>
    </source>
</evidence>
<protein>
    <submittedName>
        <fullName evidence="3">Fasciclin domain-containing protein</fullName>
    </submittedName>
</protein>
<feature type="domain" description="FAS1" evidence="2">
    <location>
        <begin position="27"/>
        <end position="171"/>
    </location>
</feature>
<dbReference type="InterPro" id="IPR050904">
    <property type="entry name" value="Adhesion/Biosynth-related"/>
</dbReference>
<dbReference type="Proteomes" id="UP001235664">
    <property type="component" value="Unassembled WGS sequence"/>
</dbReference>
<dbReference type="Pfam" id="PF02469">
    <property type="entry name" value="Fasciclin"/>
    <property type="match status" value="1"/>
</dbReference>
<dbReference type="PANTHER" id="PTHR10900">
    <property type="entry name" value="PERIOSTIN-RELATED"/>
    <property type="match status" value="1"/>
</dbReference>
<dbReference type="RefSeq" id="WP_305928279.1">
    <property type="nucleotide sequence ID" value="NZ_JAVAIL010000001.1"/>
</dbReference>
<organism evidence="3 4">
    <name type="scientific">Qipengyuania benthica</name>
    <dbReference type="NCBI Taxonomy" id="3067651"/>
    <lineage>
        <taxon>Bacteria</taxon>
        <taxon>Pseudomonadati</taxon>
        <taxon>Pseudomonadota</taxon>
        <taxon>Alphaproteobacteria</taxon>
        <taxon>Sphingomonadales</taxon>
        <taxon>Erythrobacteraceae</taxon>
        <taxon>Qipengyuania</taxon>
    </lineage>
</organism>
<sequence length="174" mass="17178">MKFLTIAAGALLLAGSPALADHHGGMTKTVVETAMASPQHETLVAAVTAAGLADTLSGSGPFTVFAPTDAAFAALPAGTVDTLLKPENRTQLQSVLTYHVVPGKVKAADLVSLIQANGGEARLTTVAGGELVARVEGGKVVLTDATGGTATVVATDIAASNGVIHATDAVSLPG</sequence>
<dbReference type="Gene3D" id="2.30.180.10">
    <property type="entry name" value="FAS1 domain"/>
    <property type="match status" value="1"/>
</dbReference>
<evidence type="ECO:0000313" key="4">
    <source>
        <dbReference type="Proteomes" id="UP001235664"/>
    </source>
</evidence>
<dbReference type="PANTHER" id="PTHR10900:SF77">
    <property type="entry name" value="FI19380P1"/>
    <property type="match status" value="1"/>
</dbReference>
<dbReference type="SMART" id="SM00554">
    <property type="entry name" value="FAS1"/>
    <property type="match status" value="1"/>
</dbReference>
<accession>A0ABT9H4A3</accession>
<proteinExistence type="predicted"/>
<comment type="caution">
    <text evidence="3">The sequence shown here is derived from an EMBL/GenBank/DDBJ whole genome shotgun (WGS) entry which is preliminary data.</text>
</comment>
<dbReference type="InterPro" id="IPR000782">
    <property type="entry name" value="FAS1_domain"/>
</dbReference>
<dbReference type="PROSITE" id="PS50213">
    <property type="entry name" value="FAS1"/>
    <property type="match status" value="1"/>
</dbReference>
<feature type="signal peptide" evidence="1">
    <location>
        <begin position="1"/>
        <end position="20"/>
    </location>
</feature>
<reference evidence="3 4" key="1">
    <citation type="submission" date="2023-08" db="EMBL/GenBank/DDBJ databases">
        <title>genomic of DY56.</title>
        <authorList>
            <person name="Wang Y."/>
        </authorList>
    </citation>
    <scope>NUCLEOTIDE SEQUENCE [LARGE SCALE GENOMIC DNA]</scope>
    <source>
        <strain evidence="3 4">DY56-A-20</strain>
    </source>
</reference>